<dbReference type="AlphaFoldDB" id="D8PHW2"/>
<sequence>MKRQHRSDPLLLCAALLIGLLSLIPAPSVSAEPLVIAASPSLATPLEALARAYEVVHPDVQVKLYFDSGLDLRRMIAGMENSPTGQYFIGTGPIHLIAPGGDELITRLQQKYYVLPGSKRPYATVSLVMIIPESLVEAPVSFVAMARDTRMRVAVADPDMTLLGQKTRDLFKALGIADVLNDRMDVATDARGVLDHVLNGQADVGIIFGPDAVEKADRVRVVAVASEKEGRPILHSMAMERYCPNRTLCDDFLAYVQSAEAGTILKRLGYGVPTKP</sequence>
<gene>
    <name evidence="4" type="ORF">NIDE3155</name>
</gene>
<dbReference type="GO" id="GO:0015689">
    <property type="term" value="P:molybdate ion transport"/>
    <property type="evidence" value="ECO:0007669"/>
    <property type="project" value="InterPro"/>
</dbReference>
<accession>D8PHW2</accession>
<evidence type="ECO:0000313" key="4">
    <source>
        <dbReference type="EMBL" id="CBK42849.1"/>
    </source>
</evidence>
<dbReference type="eggNOG" id="COG0725">
    <property type="taxonomic scope" value="Bacteria"/>
</dbReference>
<dbReference type="OrthoDB" id="9775606at2"/>
<dbReference type="SUPFAM" id="SSF53850">
    <property type="entry name" value="Periplasmic binding protein-like II"/>
    <property type="match status" value="1"/>
</dbReference>
<dbReference type="Gene3D" id="3.40.190.10">
    <property type="entry name" value="Periplasmic binding protein-like II"/>
    <property type="match status" value="2"/>
</dbReference>
<dbReference type="EMBL" id="FP929003">
    <property type="protein sequence ID" value="CBK42849.1"/>
    <property type="molecule type" value="Genomic_DNA"/>
</dbReference>
<protein>
    <submittedName>
        <fullName evidence="4">Putative Molybdate ABC transporter, periplasmic binding protein</fullName>
    </submittedName>
</protein>
<reference evidence="4 5" key="1">
    <citation type="journal article" date="2010" name="Proc. Natl. Acad. Sci. U.S.A.">
        <title>A Nitrospira metagenome illuminates the physiology and evolution of globally important nitrite-oxidizing bacteria.</title>
        <authorList>
            <person name="Lucker S."/>
            <person name="Wagner M."/>
            <person name="Maixner F."/>
            <person name="Pelletier E."/>
            <person name="Koch H."/>
            <person name="Vacherie B."/>
            <person name="Rattei T."/>
            <person name="Sinninghe Damste J."/>
            <person name="Spieck E."/>
            <person name="Le Paslier D."/>
            <person name="Daims H."/>
        </authorList>
    </citation>
    <scope>NUCLEOTIDE SEQUENCE [LARGE SCALE GENOMIC DNA]</scope>
</reference>
<organism evidence="4 5">
    <name type="scientific">Nitrospira defluvii</name>
    <dbReference type="NCBI Taxonomy" id="330214"/>
    <lineage>
        <taxon>Bacteria</taxon>
        <taxon>Pseudomonadati</taxon>
        <taxon>Nitrospirota</taxon>
        <taxon>Nitrospiria</taxon>
        <taxon>Nitrospirales</taxon>
        <taxon>Nitrospiraceae</taxon>
        <taxon>Nitrospira</taxon>
    </lineage>
</organism>
<evidence type="ECO:0000256" key="2">
    <source>
        <dbReference type="ARBA" id="ARBA00022723"/>
    </source>
</evidence>
<evidence type="ECO:0000256" key="1">
    <source>
        <dbReference type="ARBA" id="ARBA00009175"/>
    </source>
</evidence>
<comment type="similarity">
    <text evidence="1">Belongs to the bacterial solute-binding protein ModA family.</text>
</comment>
<keyword evidence="2" id="KW-0479">Metal-binding</keyword>
<keyword evidence="3" id="KW-0732">Signal</keyword>
<dbReference type="InterPro" id="IPR050682">
    <property type="entry name" value="ModA/WtpA"/>
</dbReference>
<dbReference type="PANTHER" id="PTHR30632:SF0">
    <property type="entry name" value="SULFATE-BINDING PROTEIN"/>
    <property type="match status" value="1"/>
</dbReference>
<evidence type="ECO:0000256" key="3">
    <source>
        <dbReference type="ARBA" id="ARBA00022729"/>
    </source>
</evidence>
<proteinExistence type="inferred from homology"/>
<dbReference type="GO" id="GO:0046872">
    <property type="term" value="F:metal ion binding"/>
    <property type="evidence" value="ECO:0007669"/>
    <property type="project" value="UniProtKB-KW"/>
</dbReference>
<dbReference type="STRING" id="330214.NIDE3155"/>
<dbReference type="KEGG" id="nde:NIDE3155"/>
<dbReference type="NCBIfam" id="TIGR01256">
    <property type="entry name" value="modA"/>
    <property type="match status" value="1"/>
</dbReference>
<name>D8PHW2_9BACT</name>
<keyword evidence="5" id="KW-1185">Reference proteome</keyword>
<dbReference type="HOGENOM" id="CLU_1007171_0_0_0"/>
<dbReference type="Pfam" id="PF13531">
    <property type="entry name" value="SBP_bac_11"/>
    <property type="match status" value="1"/>
</dbReference>
<dbReference type="InterPro" id="IPR005950">
    <property type="entry name" value="ModA"/>
</dbReference>
<dbReference type="Proteomes" id="UP000001660">
    <property type="component" value="Chromosome"/>
</dbReference>
<dbReference type="PANTHER" id="PTHR30632">
    <property type="entry name" value="MOLYBDATE-BINDING PERIPLASMIC PROTEIN"/>
    <property type="match status" value="1"/>
</dbReference>
<dbReference type="GO" id="GO:0030973">
    <property type="term" value="F:molybdate ion binding"/>
    <property type="evidence" value="ECO:0007669"/>
    <property type="project" value="TreeGrafter"/>
</dbReference>
<evidence type="ECO:0000313" key="5">
    <source>
        <dbReference type="Proteomes" id="UP000001660"/>
    </source>
</evidence>